<name>A0A0F9MVB8_9ZZZZ</name>
<feature type="region of interest" description="Disordered" evidence="2">
    <location>
        <begin position="944"/>
        <end position="1006"/>
    </location>
</feature>
<accession>A0A0F9MVB8</accession>
<evidence type="ECO:0000256" key="1">
    <source>
        <dbReference type="SAM" id="Coils"/>
    </source>
</evidence>
<organism evidence="3">
    <name type="scientific">marine sediment metagenome</name>
    <dbReference type="NCBI Taxonomy" id="412755"/>
    <lineage>
        <taxon>unclassified sequences</taxon>
        <taxon>metagenomes</taxon>
        <taxon>ecological metagenomes</taxon>
    </lineage>
</organism>
<proteinExistence type="predicted"/>
<comment type="caution">
    <text evidence="3">The sequence shown here is derived from an EMBL/GenBank/DDBJ whole genome shotgun (WGS) entry which is preliminary data.</text>
</comment>
<feature type="coiled-coil region" evidence="1">
    <location>
        <begin position="127"/>
        <end position="176"/>
    </location>
</feature>
<feature type="compositionally biased region" description="Low complexity" evidence="2">
    <location>
        <begin position="424"/>
        <end position="448"/>
    </location>
</feature>
<feature type="region of interest" description="Disordered" evidence="2">
    <location>
        <begin position="414"/>
        <end position="448"/>
    </location>
</feature>
<keyword evidence="1" id="KW-0175">Coiled coil</keyword>
<dbReference type="EMBL" id="LAZR01004157">
    <property type="protein sequence ID" value="KKN11245.1"/>
    <property type="molecule type" value="Genomic_DNA"/>
</dbReference>
<feature type="non-terminal residue" evidence="3">
    <location>
        <position position="1"/>
    </location>
</feature>
<evidence type="ECO:0000256" key="2">
    <source>
        <dbReference type="SAM" id="MobiDB-lite"/>
    </source>
</evidence>
<evidence type="ECO:0000313" key="3">
    <source>
        <dbReference type="EMBL" id="KKN11245.1"/>
    </source>
</evidence>
<feature type="compositionally biased region" description="Polar residues" evidence="2">
    <location>
        <begin position="963"/>
        <end position="974"/>
    </location>
</feature>
<reference evidence="3" key="1">
    <citation type="journal article" date="2015" name="Nature">
        <title>Complex archaea that bridge the gap between prokaryotes and eukaryotes.</title>
        <authorList>
            <person name="Spang A."/>
            <person name="Saw J.H."/>
            <person name="Jorgensen S.L."/>
            <person name="Zaremba-Niedzwiedzka K."/>
            <person name="Martijn J."/>
            <person name="Lind A.E."/>
            <person name="van Eijk R."/>
            <person name="Schleper C."/>
            <person name="Guy L."/>
            <person name="Ettema T.J."/>
        </authorList>
    </citation>
    <scope>NUCLEOTIDE SEQUENCE</scope>
</reference>
<feature type="compositionally biased region" description="Basic and acidic residues" evidence="2">
    <location>
        <begin position="982"/>
        <end position="999"/>
    </location>
</feature>
<protein>
    <submittedName>
        <fullName evidence="3">Uncharacterized protein</fullName>
    </submittedName>
</protein>
<sequence>VLGIKENAEGRVEIGRGLEGANTAELEAIVRLMNAIADRDKEMTAQGLLGDEGKVRPGMLDQGFSVDHPGFFKNEYFASIDEAQRVLGERIKAVFTGSADAMRALEDEIINRTSDPKRRKDAQLSEIAKADAKITEARLKATKAENDVRRSINDKIADLKVELDKGNSEIEKISKEIRIAQSARDLATSLKDMVKEFKKAEAAVIIKLKSDLEGPFARVGKPGFKTDFEKRREELKSGSMRPMTLDQMRERTKARKQLAFDEKEAKIQQKQKIETDALRRQQQRAEQVRTKMQEVMADPNQEAGIRAQAKSFFETLGDELEVSEQAEMRGKDLFFKGIPSLDNLEGLADDIAAAANKRVRELKTLDLREAFEPQLKVAQDQLAELRQIRKGLTTGTPTDTGDVSIDDFGATGTVPGGTDFSRVASTTRSTTSSGTRSAGATTAGTGTAPGLTSAELVKAYGDAAKVRDESIHGPASNAKEAGIGGGLLTALGTLVKGTSPVTGSAASIKTPMGMVTNTVQKIGDDLVVAASHLDGQVVGLQEFDIVHGEGGAKSLRARHITGDAGAGLELPAKAQQHGVGSNRLAKVMEYGQAEGFTALESTERVTAGQTGAYESAARKTGLNVIDNLSGAPDSPALKVPLKPQGIMDKIGNFRAGQEGAFTGSKWLKGGKALGAAGTGLEAYQMASTMIGAESAQTPEELNKYGGQLAGQTLGIGGVAAMATAGGVMAGPGGALAGGLIGGVGMAADALTGAGSLDYAGQYWNEKSGGMFGNAAQMGGKALMAPGNYLGDKFGQTGIGQSLAEMNVPTWLGGPGTPEAPRMSDADAYSALGMPNQMISSVTPTAPIMSSADAYAALGMPNQLTGERAPGGAAPKTAAPDLYSEEQMRWEGGTGGKGKNKQWMGSASNRAGHTLIPEDILAGGAGRGDNEALNLNEYIQRMQDSRAAQAAPLPTGPSGRRQGLDQQAQHENLQAVTPAAETPDQRDTAQRVESETRRAESGGGSEALASAIDDLNSKLESLTDIKIDTSEITTAIGVSTTEIVGALGSELSVSVSNPTFDVNVLSLPAGTTTDAASAGGPDVTVLAANLENLLGVQDIQKTQLESHETRLSTGEITDTQQNSDIATLQTDTQGLDANTISTQITSEIATAQTTIQGQVNDAIVVVDGKVVANTALINIARATADEALTVADALDGQIQAASDTSIEAKNTADATKKVADATKIVADNAAIVATAAQSEASLATSAIDKITQTVNANRQSIEAEVRTVKGTVDTNTGVGTENAKAIRKLAGDVVKADNIAQTANARANQR</sequence>
<gene>
    <name evidence="3" type="ORF">LCGC14_1028430</name>
</gene>